<dbReference type="InterPro" id="IPR039374">
    <property type="entry name" value="SIP_fam"/>
</dbReference>
<dbReference type="InterPro" id="IPR039261">
    <property type="entry name" value="FNR_nucleotide-bd"/>
</dbReference>
<organism evidence="2 3">
    <name type="scientific">Umezawaea endophytica</name>
    <dbReference type="NCBI Taxonomy" id="1654476"/>
    <lineage>
        <taxon>Bacteria</taxon>
        <taxon>Bacillati</taxon>
        <taxon>Actinomycetota</taxon>
        <taxon>Actinomycetes</taxon>
        <taxon>Pseudonocardiales</taxon>
        <taxon>Pseudonocardiaceae</taxon>
        <taxon>Umezawaea</taxon>
    </lineage>
</organism>
<evidence type="ECO:0000313" key="2">
    <source>
        <dbReference type="EMBL" id="MCS7479254.1"/>
    </source>
</evidence>
<dbReference type="InterPro" id="IPR007037">
    <property type="entry name" value="SIP_rossman_dom"/>
</dbReference>
<dbReference type="Pfam" id="PF04954">
    <property type="entry name" value="SIP"/>
    <property type="match status" value="1"/>
</dbReference>
<dbReference type="Proteomes" id="UP001141259">
    <property type="component" value="Unassembled WGS sequence"/>
</dbReference>
<dbReference type="PANTHER" id="PTHR30157">
    <property type="entry name" value="FERRIC REDUCTASE, NADPH-DEPENDENT"/>
    <property type="match status" value="1"/>
</dbReference>
<dbReference type="PANTHER" id="PTHR30157:SF0">
    <property type="entry name" value="NADPH-DEPENDENT FERRIC-CHELATE REDUCTASE"/>
    <property type="match status" value="1"/>
</dbReference>
<dbReference type="CDD" id="cd06193">
    <property type="entry name" value="siderophore_interacting"/>
    <property type="match status" value="1"/>
</dbReference>
<dbReference type="AlphaFoldDB" id="A0A9X2VMP6"/>
<accession>A0A9X2VMP6</accession>
<dbReference type="SUPFAM" id="SSF63380">
    <property type="entry name" value="Riboflavin synthase domain-like"/>
    <property type="match status" value="1"/>
</dbReference>
<reference evidence="2" key="1">
    <citation type="submission" date="2022-08" db="EMBL/GenBank/DDBJ databases">
        <authorList>
            <person name="Tistechok S."/>
            <person name="Samborskyy M."/>
            <person name="Roman I."/>
        </authorList>
    </citation>
    <scope>NUCLEOTIDE SEQUENCE</scope>
    <source>
        <strain evidence="2">DSM 103496</strain>
    </source>
</reference>
<dbReference type="Gene3D" id="2.40.30.10">
    <property type="entry name" value="Translation factors"/>
    <property type="match status" value="1"/>
</dbReference>
<dbReference type="RefSeq" id="WP_259624758.1">
    <property type="nucleotide sequence ID" value="NZ_JANYMP010000009.1"/>
</dbReference>
<dbReference type="Gene3D" id="3.40.50.80">
    <property type="entry name" value="Nucleotide-binding domain of ferredoxin-NADP reductase (FNR) module"/>
    <property type="match status" value="1"/>
</dbReference>
<name>A0A9X2VMP6_9PSEU</name>
<evidence type="ECO:0000313" key="3">
    <source>
        <dbReference type="Proteomes" id="UP001141259"/>
    </source>
</evidence>
<evidence type="ECO:0000259" key="1">
    <source>
        <dbReference type="PROSITE" id="PS51384"/>
    </source>
</evidence>
<feature type="domain" description="FAD-binding FR-type" evidence="1">
    <location>
        <begin position="32"/>
        <end position="162"/>
    </location>
</feature>
<proteinExistence type="predicted"/>
<dbReference type="GO" id="GO:0016491">
    <property type="term" value="F:oxidoreductase activity"/>
    <property type="evidence" value="ECO:0007669"/>
    <property type="project" value="InterPro"/>
</dbReference>
<keyword evidence="3" id="KW-1185">Reference proteome</keyword>
<dbReference type="InterPro" id="IPR013113">
    <property type="entry name" value="SIP_FAD-bd"/>
</dbReference>
<dbReference type="InterPro" id="IPR017938">
    <property type="entry name" value="Riboflavin_synthase-like_b-brl"/>
</dbReference>
<sequence>MGTYSALGQLQQKVIGKVTSLVMATANQRDDYEQFPMTVARTTALNDHLRRITFRAPEFGTWRTSGADEYFGLLIPRGDDLAFPSEGGVNVRAAIAKMPDATRPDLRWYTVRALRGDECEIDVDFVLHEDAHGPGSTWASAAREGSVAGFRACGSTYQRQPDTNARLLVADETALPALSAILEAHPGARALVEVPDESYLTPVPDGVEFVYRADAEPGSRALEAVRALPDETLDYAWACGESNLATSIRRYLVKDRGLDRRKIMFSGYWKRGQART</sequence>
<protein>
    <submittedName>
        <fullName evidence="2">Siderophore-interacting protein</fullName>
    </submittedName>
</protein>
<comment type="caution">
    <text evidence="2">The sequence shown here is derived from an EMBL/GenBank/DDBJ whole genome shotgun (WGS) entry which is preliminary data.</text>
</comment>
<dbReference type="PROSITE" id="PS51384">
    <property type="entry name" value="FAD_FR"/>
    <property type="match status" value="1"/>
</dbReference>
<dbReference type="EMBL" id="JANYMP010000009">
    <property type="protein sequence ID" value="MCS7479254.1"/>
    <property type="molecule type" value="Genomic_DNA"/>
</dbReference>
<dbReference type="Pfam" id="PF08021">
    <property type="entry name" value="FAD_binding_9"/>
    <property type="match status" value="1"/>
</dbReference>
<dbReference type="InterPro" id="IPR017927">
    <property type="entry name" value="FAD-bd_FR_type"/>
</dbReference>
<gene>
    <name evidence="2" type="ORF">NZH93_20525</name>
</gene>